<name>A0A453E9G6_AEGTS</name>
<sequence>MIPLELRPPGENRDVSYVTHNMWKYRPGLRIYTNYQGIPKVLGGMGIAILSTSRGIMTDREARLNRIGGEFLCYIW</sequence>
<organism evidence="9 10">
    <name type="scientific">Aegilops tauschii subsp. strangulata</name>
    <name type="common">Goatgrass</name>
    <dbReference type="NCBI Taxonomy" id="200361"/>
    <lineage>
        <taxon>Eukaryota</taxon>
        <taxon>Viridiplantae</taxon>
        <taxon>Streptophyta</taxon>
        <taxon>Embryophyta</taxon>
        <taxon>Tracheophyta</taxon>
        <taxon>Spermatophyta</taxon>
        <taxon>Magnoliopsida</taxon>
        <taxon>Liliopsida</taxon>
        <taxon>Poales</taxon>
        <taxon>Poaceae</taxon>
        <taxon>BOP clade</taxon>
        <taxon>Pooideae</taxon>
        <taxon>Triticodae</taxon>
        <taxon>Triticeae</taxon>
        <taxon>Triticinae</taxon>
        <taxon>Aegilops</taxon>
    </lineage>
</organism>
<evidence type="ECO:0000313" key="10">
    <source>
        <dbReference type="Proteomes" id="UP000015105"/>
    </source>
</evidence>
<dbReference type="InterPro" id="IPR047863">
    <property type="entry name" value="Ribosomal_uS8_CS"/>
</dbReference>
<reference evidence="9" key="5">
    <citation type="journal article" date="2021" name="G3 (Bethesda)">
        <title>Aegilops tauschii genome assembly Aet v5.0 features greater sequence contiguity and improved annotation.</title>
        <authorList>
            <person name="Wang L."/>
            <person name="Zhu T."/>
            <person name="Rodriguez J.C."/>
            <person name="Deal K.R."/>
            <person name="Dubcovsky J."/>
            <person name="McGuire P.E."/>
            <person name="Lux T."/>
            <person name="Spannagl M."/>
            <person name="Mayer K.F.X."/>
            <person name="Baldrich P."/>
            <person name="Meyers B.C."/>
            <person name="Huo N."/>
            <person name="Gu Y.Q."/>
            <person name="Zhou H."/>
            <person name="Devos K.M."/>
            <person name="Bennetzen J.L."/>
            <person name="Unver T."/>
            <person name="Budak H."/>
            <person name="Gulick P.J."/>
            <person name="Galiba G."/>
            <person name="Kalapos B."/>
            <person name="Nelson D.R."/>
            <person name="Li P."/>
            <person name="You F.M."/>
            <person name="Luo M.C."/>
            <person name="Dvorak J."/>
        </authorList>
    </citation>
    <scope>NUCLEOTIDE SEQUENCE [LARGE SCALE GENOMIC DNA]</scope>
    <source>
        <strain evidence="9">cv. AL8/78</strain>
    </source>
</reference>
<dbReference type="InterPro" id="IPR000630">
    <property type="entry name" value="Ribosomal_uS8"/>
</dbReference>
<protein>
    <recommendedName>
        <fullName evidence="6">Small ribosomal subunit protein uS8c</fullName>
    </recommendedName>
    <alternativeName>
        <fullName evidence="7">30S ribosomal protein S8, chloroplastic</fullName>
    </alternativeName>
</protein>
<reference evidence="9" key="4">
    <citation type="submission" date="2019-03" db="UniProtKB">
        <authorList>
            <consortium name="EnsemblPlants"/>
        </authorList>
    </citation>
    <scope>IDENTIFICATION</scope>
</reference>
<reference evidence="10" key="1">
    <citation type="journal article" date="2014" name="Science">
        <title>Ancient hybridizations among the ancestral genomes of bread wheat.</title>
        <authorList>
            <consortium name="International Wheat Genome Sequencing Consortium,"/>
            <person name="Marcussen T."/>
            <person name="Sandve S.R."/>
            <person name="Heier L."/>
            <person name="Spannagl M."/>
            <person name="Pfeifer M."/>
            <person name="Jakobsen K.S."/>
            <person name="Wulff B.B."/>
            <person name="Steuernagel B."/>
            <person name="Mayer K.F."/>
            <person name="Olsen O.A."/>
        </authorList>
    </citation>
    <scope>NUCLEOTIDE SEQUENCE [LARGE SCALE GENOMIC DNA]</scope>
    <source>
        <strain evidence="10">cv. AL8/78</strain>
    </source>
</reference>
<keyword evidence="5 8" id="KW-0687">Ribonucleoprotein</keyword>
<proteinExistence type="inferred from homology"/>
<dbReference type="FunFam" id="3.30.1490.10:FF:000001">
    <property type="entry name" value="30S ribosomal protein S8"/>
    <property type="match status" value="1"/>
</dbReference>
<keyword evidence="10" id="KW-1185">Reference proteome</keyword>
<dbReference type="EnsemblPlants" id="AET3Gv20265200.1">
    <property type="protein sequence ID" value="AET3Gv20265200.1"/>
    <property type="gene ID" value="AET3Gv20265200"/>
</dbReference>
<comment type="similarity">
    <text evidence="2 8">Belongs to the universal ribosomal protein uS8 family.</text>
</comment>
<dbReference type="PROSITE" id="PS00053">
    <property type="entry name" value="RIBOSOMAL_S8"/>
    <property type="match status" value="1"/>
</dbReference>
<evidence type="ECO:0000256" key="4">
    <source>
        <dbReference type="ARBA" id="ARBA00022980"/>
    </source>
</evidence>
<dbReference type="GO" id="GO:0006412">
    <property type="term" value="P:translation"/>
    <property type="evidence" value="ECO:0007669"/>
    <property type="project" value="InterPro"/>
</dbReference>
<reference evidence="9" key="3">
    <citation type="journal article" date="2017" name="Nature">
        <title>Genome sequence of the progenitor of the wheat D genome Aegilops tauschii.</title>
        <authorList>
            <person name="Luo M.C."/>
            <person name="Gu Y.Q."/>
            <person name="Puiu D."/>
            <person name="Wang H."/>
            <person name="Twardziok S.O."/>
            <person name="Deal K.R."/>
            <person name="Huo N."/>
            <person name="Zhu T."/>
            <person name="Wang L."/>
            <person name="Wang Y."/>
            <person name="McGuire P.E."/>
            <person name="Liu S."/>
            <person name="Long H."/>
            <person name="Ramasamy R.K."/>
            <person name="Rodriguez J.C."/>
            <person name="Van S.L."/>
            <person name="Yuan L."/>
            <person name="Wang Z."/>
            <person name="Xia Z."/>
            <person name="Xiao L."/>
            <person name="Anderson O.D."/>
            <person name="Ouyang S."/>
            <person name="Liang Y."/>
            <person name="Zimin A.V."/>
            <person name="Pertea G."/>
            <person name="Qi P."/>
            <person name="Bennetzen J.L."/>
            <person name="Dai X."/>
            <person name="Dawson M.W."/>
            <person name="Muller H.G."/>
            <person name="Kugler K."/>
            <person name="Rivarola-Duarte L."/>
            <person name="Spannagl M."/>
            <person name="Mayer K.F.X."/>
            <person name="Lu F.H."/>
            <person name="Bevan M.W."/>
            <person name="Leroy P."/>
            <person name="Li P."/>
            <person name="You F.M."/>
            <person name="Sun Q."/>
            <person name="Liu Z."/>
            <person name="Lyons E."/>
            <person name="Wicker T."/>
            <person name="Salzberg S.L."/>
            <person name="Devos K.M."/>
            <person name="Dvorak J."/>
        </authorList>
    </citation>
    <scope>NUCLEOTIDE SEQUENCE [LARGE SCALE GENOMIC DNA]</scope>
    <source>
        <strain evidence="9">cv. AL8/78</strain>
    </source>
</reference>
<dbReference type="InterPro" id="IPR035987">
    <property type="entry name" value="Ribosomal_uS8_sf"/>
</dbReference>
<dbReference type="Proteomes" id="UP000015105">
    <property type="component" value="Chromosome 3D"/>
</dbReference>
<accession>A0A453E9G6</accession>
<keyword evidence="4 8" id="KW-0689">Ribosomal protein</keyword>
<dbReference type="GO" id="GO:0005737">
    <property type="term" value="C:cytoplasm"/>
    <property type="evidence" value="ECO:0007669"/>
    <property type="project" value="UniProtKB-ARBA"/>
</dbReference>
<comment type="subunit">
    <text evidence="3">Part of the 30S ribosomal subunit.</text>
</comment>
<evidence type="ECO:0000256" key="2">
    <source>
        <dbReference type="ARBA" id="ARBA00006471"/>
    </source>
</evidence>
<evidence type="ECO:0000256" key="7">
    <source>
        <dbReference type="ARBA" id="ARBA00035516"/>
    </source>
</evidence>
<dbReference type="AlphaFoldDB" id="A0A453E9G6"/>
<reference evidence="10" key="2">
    <citation type="journal article" date="2017" name="Nat. Plants">
        <title>The Aegilops tauschii genome reveals multiple impacts of transposons.</title>
        <authorList>
            <person name="Zhao G."/>
            <person name="Zou C."/>
            <person name="Li K."/>
            <person name="Wang K."/>
            <person name="Li T."/>
            <person name="Gao L."/>
            <person name="Zhang X."/>
            <person name="Wang H."/>
            <person name="Yang Z."/>
            <person name="Liu X."/>
            <person name="Jiang W."/>
            <person name="Mao L."/>
            <person name="Kong X."/>
            <person name="Jiao Y."/>
            <person name="Jia J."/>
        </authorList>
    </citation>
    <scope>NUCLEOTIDE SEQUENCE [LARGE SCALE GENOMIC DNA]</scope>
    <source>
        <strain evidence="10">cv. AL8/78</strain>
    </source>
</reference>
<evidence type="ECO:0000256" key="1">
    <source>
        <dbReference type="ARBA" id="ARBA00002569"/>
    </source>
</evidence>
<dbReference type="GO" id="GO:0003735">
    <property type="term" value="F:structural constituent of ribosome"/>
    <property type="evidence" value="ECO:0007669"/>
    <property type="project" value="InterPro"/>
</dbReference>
<evidence type="ECO:0000256" key="8">
    <source>
        <dbReference type="RuleBase" id="RU003660"/>
    </source>
</evidence>
<evidence type="ECO:0000256" key="3">
    <source>
        <dbReference type="ARBA" id="ARBA00011458"/>
    </source>
</evidence>
<dbReference type="SUPFAM" id="SSF56047">
    <property type="entry name" value="Ribosomal protein S8"/>
    <property type="match status" value="1"/>
</dbReference>
<dbReference type="Gramene" id="AET3Gv20265200.1">
    <property type="protein sequence ID" value="AET3Gv20265200.1"/>
    <property type="gene ID" value="AET3Gv20265200"/>
</dbReference>
<evidence type="ECO:0000256" key="5">
    <source>
        <dbReference type="ARBA" id="ARBA00023274"/>
    </source>
</evidence>
<dbReference type="Gene3D" id="3.30.1490.10">
    <property type="match status" value="1"/>
</dbReference>
<dbReference type="Pfam" id="PF00410">
    <property type="entry name" value="Ribosomal_S8"/>
    <property type="match status" value="1"/>
</dbReference>
<evidence type="ECO:0000256" key="6">
    <source>
        <dbReference type="ARBA" id="ARBA00035153"/>
    </source>
</evidence>
<dbReference type="GO" id="GO:0005840">
    <property type="term" value="C:ribosome"/>
    <property type="evidence" value="ECO:0007669"/>
    <property type="project" value="UniProtKB-KW"/>
</dbReference>
<evidence type="ECO:0000313" key="9">
    <source>
        <dbReference type="EnsemblPlants" id="AET3Gv20265200.1"/>
    </source>
</evidence>
<dbReference type="GO" id="GO:1990904">
    <property type="term" value="C:ribonucleoprotein complex"/>
    <property type="evidence" value="ECO:0007669"/>
    <property type="project" value="UniProtKB-KW"/>
</dbReference>
<comment type="function">
    <text evidence="1">One of the primary rRNA binding proteins, it binds directly to 16S rRNA central domain where it helps coordinate assembly of the platform of the 30S subunit.</text>
</comment>